<evidence type="ECO:0000256" key="1">
    <source>
        <dbReference type="SAM" id="MobiDB-lite"/>
    </source>
</evidence>
<reference evidence="2 3" key="1">
    <citation type="submission" date="2019-05" db="EMBL/GenBank/DDBJ databases">
        <title>Ruegeria sp. nov., isolated from tidal flat.</title>
        <authorList>
            <person name="Kim W."/>
        </authorList>
    </citation>
    <scope>NUCLEOTIDE SEQUENCE [LARGE SCALE GENOMIC DNA]</scope>
    <source>
        <strain evidence="2 3">CAU 1488</strain>
    </source>
</reference>
<feature type="region of interest" description="Disordered" evidence="1">
    <location>
        <begin position="15"/>
        <end position="52"/>
    </location>
</feature>
<dbReference type="Proteomes" id="UP001193035">
    <property type="component" value="Unassembled WGS sequence"/>
</dbReference>
<feature type="region of interest" description="Disordered" evidence="1">
    <location>
        <begin position="69"/>
        <end position="108"/>
    </location>
</feature>
<proteinExistence type="predicted"/>
<organism evidence="2 3">
    <name type="scientific">Ruegeria sediminis</name>
    <dbReference type="NCBI Taxonomy" id="2583820"/>
    <lineage>
        <taxon>Bacteria</taxon>
        <taxon>Pseudomonadati</taxon>
        <taxon>Pseudomonadota</taxon>
        <taxon>Alphaproteobacteria</taxon>
        <taxon>Rhodobacterales</taxon>
        <taxon>Roseobacteraceae</taxon>
        <taxon>Ruegeria</taxon>
    </lineage>
</organism>
<accession>A0ABY2WZ05</accession>
<evidence type="ECO:0000313" key="3">
    <source>
        <dbReference type="Proteomes" id="UP001193035"/>
    </source>
</evidence>
<evidence type="ECO:0000313" key="2">
    <source>
        <dbReference type="EMBL" id="TMV07758.1"/>
    </source>
</evidence>
<name>A0ABY2WZ05_9RHOB</name>
<protein>
    <submittedName>
        <fullName evidence="2">Uncharacterized protein</fullName>
    </submittedName>
</protein>
<sequence>MAAAFTPYLAGRMGVEESDVSFDHETFRAPRRGRAPSPPGRDRPAPDPDAGFVMRFGARSGRRGGYTKSGGFGILGSPVSTEGQGNSGRARRGARIDPAGDAGRGWMPDHADVWGGDLARRRGRTHDSCNLGAGIAAAVAARDGVRGRDVSTGCNGRLVLHVPKGLKAEKWYCRG</sequence>
<dbReference type="EMBL" id="VCPD01000003">
    <property type="protein sequence ID" value="TMV07758.1"/>
    <property type="molecule type" value="Genomic_DNA"/>
</dbReference>
<comment type="caution">
    <text evidence="2">The sequence shown here is derived from an EMBL/GenBank/DDBJ whole genome shotgun (WGS) entry which is preliminary data.</text>
</comment>
<gene>
    <name evidence="2" type="ORF">FGK63_09845</name>
</gene>
<keyword evidence="3" id="KW-1185">Reference proteome</keyword>